<dbReference type="Pfam" id="PF13624">
    <property type="entry name" value="SurA_N_3"/>
    <property type="match status" value="1"/>
</dbReference>
<protein>
    <recommendedName>
        <fullName evidence="3">peptidylprolyl isomerase</fullName>
        <ecNumber evidence="3">5.2.1.8</ecNumber>
    </recommendedName>
</protein>
<dbReference type="AlphaFoldDB" id="A0A2Z4RUE6"/>
<sequence length="327" mass="36747">MKLNTVLVLLSLWMYMAFNSSAFSSNEPIAARVNGKEITQMRLERYFAEYLEDQGRAVASIRNPSAYKKLRQAALDALIDKELLWQEAQKRGVQISDATVQSQVEQTRQAMGGAQVFARRLEDAGFDEATYADYTRRELAAQQVYAELNQAQIQKTGTPDEKEVRAFFDEHRAEMNQPEQVQVRHILIKVPQGAEASTVAAARLRLETIRKKIGQGTDFASVARESSEDVSASQGGELGYFPRGRMMPEFEAAAFALAPGAISEPVRTAVGWHLIYLENRMEASDVTDEQGLEMVRAYLARQKQVQARLQVLAQIRAGNRIERIDDE</sequence>
<evidence type="ECO:0000256" key="5">
    <source>
        <dbReference type="PROSITE-ProRule" id="PRU00278"/>
    </source>
</evidence>
<organism evidence="8 9">
    <name type="scientific">Pseudomonas putida</name>
    <name type="common">Arthrobacter siderocapsulatus</name>
    <dbReference type="NCBI Taxonomy" id="303"/>
    <lineage>
        <taxon>Bacteria</taxon>
        <taxon>Pseudomonadati</taxon>
        <taxon>Pseudomonadota</taxon>
        <taxon>Gammaproteobacteria</taxon>
        <taxon>Pseudomonadales</taxon>
        <taxon>Pseudomonadaceae</taxon>
        <taxon>Pseudomonas</taxon>
    </lineage>
</organism>
<proteinExistence type="inferred from homology"/>
<accession>A0A2Z4RUE6</accession>
<gene>
    <name evidence="8" type="ORF">DKY63_30125</name>
</gene>
<feature type="chain" id="PRO_5016248379" description="peptidylprolyl isomerase" evidence="6">
    <location>
        <begin position="23"/>
        <end position="327"/>
    </location>
</feature>
<dbReference type="OrthoDB" id="7026509at2"/>
<dbReference type="SUPFAM" id="SSF54534">
    <property type="entry name" value="FKBP-like"/>
    <property type="match status" value="1"/>
</dbReference>
<dbReference type="PROSITE" id="PS01096">
    <property type="entry name" value="PPIC_PPIASE_1"/>
    <property type="match status" value="1"/>
</dbReference>
<keyword evidence="6" id="KW-0732">Signal</keyword>
<dbReference type="SUPFAM" id="SSF109998">
    <property type="entry name" value="Triger factor/SurA peptide-binding domain-like"/>
    <property type="match status" value="1"/>
</dbReference>
<evidence type="ECO:0000256" key="6">
    <source>
        <dbReference type="SAM" id="SignalP"/>
    </source>
</evidence>
<keyword evidence="4 5" id="KW-0697">Rotamase</keyword>
<dbReference type="InterPro" id="IPR000297">
    <property type="entry name" value="PPIase_PpiC"/>
</dbReference>
<dbReference type="InterPro" id="IPR027304">
    <property type="entry name" value="Trigger_fact/SurA_dom_sf"/>
</dbReference>
<evidence type="ECO:0000256" key="1">
    <source>
        <dbReference type="ARBA" id="ARBA00000971"/>
    </source>
</evidence>
<dbReference type="PANTHER" id="PTHR47245:SF2">
    <property type="entry name" value="PEPTIDYL-PROLYL CIS-TRANS ISOMERASE HP_0175-RELATED"/>
    <property type="match status" value="1"/>
</dbReference>
<comment type="catalytic activity">
    <reaction evidence="1">
        <text>[protein]-peptidylproline (omega=180) = [protein]-peptidylproline (omega=0)</text>
        <dbReference type="Rhea" id="RHEA:16237"/>
        <dbReference type="Rhea" id="RHEA-COMP:10747"/>
        <dbReference type="Rhea" id="RHEA-COMP:10748"/>
        <dbReference type="ChEBI" id="CHEBI:83833"/>
        <dbReference type="ChEBI" id="CHEBI:83834"/>
        <dbReference type="EC" id="5.2.1.8"/>
    </reaction>
</comment>
<evidence type="ECO:0000313" key="9">
    <source>
        <dbReference type="Proteomes" id="UP000250299"/>
    </source>
</evidence>
<evidence type="ECO:0000256" key="2">
    <source>
        <dbReference type="ARBA" id="ARBA00007656"/>
    </source>
</evidence>
<dbReference type="Proteomes" id="UP000250299">
    <property type="component" value="Chromosome"/>
</dbReference>
<evidence type="ECO:0000256" key="4">
    <source>
        <dbReference type="ARBA" id="ARBA00023110"/>
    </source>
</evidence>
<feature type="signal peptide" evidence="6">
    <location>
        <begin position="1"/>
        <end position="22"/>
    </location>
</feature>
<comment type="similarity">
    <text evidence="2">Belongs to the PpiC/parvulin rotamase family.</text>
</comment>
<dbReference type="Gene3D" id="3.10.50.40">
    <property type="match status" value="1"/>
</dbReference>
<dbReference type="InterPro" id="IPR023058">
    <property type="entry name" value="PPIase_PpiC_CS"/>
</dbReference>
<dbReference type="GO" id="GO:0003755">
    <property type="term" value="F:peptidyl-prolyl cis-trans isomerase activity"/>
    <property type="evidence" value="ECO:0007669"/>
    <property type="project" value="UniProtKB-KW"/>
</dbReference>
<dbReference type="EC" id="5.2.1.8" evidence="3"/>
<reference evidence="8 9" key="1">
    <citation type="submission" date="2018-05" db="EMBL/GenBank/DDBJ databases">
        <title>Whole genome sequence of Pseudomonas putida JBC17.</title>
        <authorList>
            <person name="Lee Y.H."/>
            <person name="David K."/>
        </authorList>
    </citation>
    <scope>NUCLEOTIDE SEQUENCE [LARGE SCALE GENOMIC DNA]</scope>
    <source>
        <strain evidence="8 9">JBC17</strain>
    </source>
</reference>
<dbReference type="InterPro" id="IPR046357">
    <property type="entry name" value="PPIase_dom_sf"/>
</dbReference>
<dbReference type="InterPro" id="IPR050245">
    <property type="entry name" value="PrsA_foldase"/>
</dbReference>
<dbReference type="EMBL" id="CP029693">
    <property type="protein sequence ID" value="AWY43938.1"/>
    <property type="molecule type" value="Genomic_DNA"/>
</dbReference>
<feature type="domain" description="PpiC" evidence="7">
    <location>
        <begin position="178"/>
        <end position="279"/>
    </location>
</feature>
<dbReference type="RefSeq" id="WP_110967457.1">
    <property type="nucleotide sequence ID" value="NZ_CP029693.1"/>
</dbReference>
<keyword evidence="5 8" id="KW-0413">Isomerase</keyword>
<evidence type="ECO:0000256" key="3">
    <source>
        <dbReference type="ARBA" id="ARBA00013194"/>
    </source>
</evidence>
<dbReference type="PANTHER" id="PTHR47245">
    <property type="entry name" value="PEPTIDYLPROLYL ISOMERASE"/>
    <property type="match status" value="1"/>
</dbReference>
<dbReference type="Gene3D" id="1.10.4030.10">
    <property type="entry name" value="Porin chaperone SurA, peptide-binding domain"/>
    <property type="match status" value="1"/>
</dbReference>
<evidence type="ECO:0000259" key="7">
    <source>
        <dbReference type="PROSITE" id="PS50198"/>
    </source>
</evidence>
<evidence type="ECO:0000313" key="8">
    <source>
        <dbReference type="EMBL" id="AWY43938.1"/>
    </source>
</evidence>
<dbReference type="PROSITE" id="PS50198">
    <property type="entry name" value="PPIC_PPIASE_2"/>
    <property type="match status" value="1"/>
</dbReference>
<name>A0A2Z4RUE6_PSEPU</name>
<dbReference type="Pfam" id="PF00639">
    <property type="entry name" value="Rotamase"/>
    <property type="match status" value="1"/>
</dbReference>